<dbReference type="AlphaFoldDB" id="A0A9D5H023"/>
<dbReference type="Proteomes" id="UP001058974">
    <property type="component" value="Chromosome 1"/>
</dbReference>
<gene>
    <name evidence="1" type="ORF">KIW84_015036</name>
</gene>
<reference evidence="1 2" key="1">
    <citation type="journal article" date="2022" name="Nat. Genet.">
        <title>Improved pea reference genome and pan-genome highlight genomic features and evolutionary characteristics.</title>
        <authorList>
            <person name="Yang T."/>
            <person name="Liu R."/>
            <person name="Luo Y."/>
            <person name="Hu S."/>
            <person name="Wang D."/>
            <person name="Wang C."/>
            <person name="Pandey M.K."/>
            <person name="Ge S."/>
            <person name="Xu Q."/>
            <person name="Li N."/>
            <person name="Li G."/>
            <person name="Huang Y."/>
            <person name="Saxena R.K."/>
            <person name="Ji Y."/>
            <person name="Li M."/>
            <person name="Yan X."/>
            <person name="He Y."/>
            <person name="Liu Y."/>
            <person name="Wang X."/>
            <person name="Xiang C."/>
            <person name="Varshney R.K."/>
            <person name="Ding H."/>
            <person name="Gao S."/>
            <person name="Zong X."/>
        </authorList>
    </citation>
    <scope>NUCLEOTIDE SEQUENCE [LARGE SCALE GENOMIC DNA]</scope>
    <source>
        <strain evidence="1 2">cv. Zhongwan 6</strain>
    </source>
</reference>
<protein>
    <submittedName>
        <fullName evidence="1">Uncharacterized protein</fullName>
    </submittedName>
</protein>
<accession>A0A9D5H023</accession>
<name>A0A9D5H023_PEA</name>
<proteinExistence type="predicted"/>
<evidence type="ECO:0000313" key="1">
    <source>
        <dbReference type="EMBL" id="KAI5447423.1"/>
    </source>
</evidence>
<organism evidence="1 2">
    <name type="scientific">Pisum sativum</name>
    <name type="common">Garden pea</name>
    <name type="synonym">Lathyrus oleraceus</name>
    <dbReference type="NCBI Taxonomy" id="3888"/>
    <lineage>
        <taxon>Eukaryota</taxon>
        <taxon>Viridiplantae</taxon>
        <taxon>Streptophyta</taxon>
        <taxon>Embryophyta</taxon>
        <taxon>Tracheophyta</taxon>
        <taxon>Spermatophyta</taxon>
        <taxon>Magnoliopsida</taxon>
        <taxon>eudicotyledons</taxon>
        <taxon>Gunneridae</taxon>
        <taxon>Pentapetalae</taxon>
        <taxon>rosids</taxon>
        <taxon>fabids</taxon>
        <taxon>Fabales</taxon>
        <taxon>Fabaceae</taxon>
        <taxon>Papilionoideae</taxon>
        <taxon>50 kb inversion clade</taxon>
        <taxon>NPAAA clade</taxon>
        <taxon>Hologalegina</taxon>
        <taxon>IRL clade</taxon>
        <taxon>Fabeae</taxon>
        <taxon>Lathyrus</taxon>
    </lineage>
</organism>
<dbReference type="Gramene" id="Psat01G0503600-T1">
    <property type="protein sequence ID" value="KAI5447423.1"/>
    <property type="gene ID" value="KIW84_015036"/>
</dbReference>
<sequence>MLRPIGVQLDHYPSLGVYGTCGFCGQQKGYSNINFLISCFLCRSVYNCILGRPFASILDIVASPVHLKLGYHNLQGELTTIKDDLEGVKRIHQALHKDRGEGIAKRIHQAL</sequence>
<feature type="non-terminal residue" evidence="1">
    <location>
        <position position="111"/>
    </location>
</feature>
<dbReference type="EMBL" id="JAMSHJ010000001">
    <property type="protein sequence ID" value="KAI5447423.1"/>
    <property type="molecule type" value="Genomic_DNA"/>
</dbReference>
<evidence type="ECO:0000313" key="2">
    <source>
        <dbReference type="Proteomes" id="UP001058974"/>
    </source>
</evidence>
<comment type="caution">
    <text evidence="1">The sequence shown here is derived from an EMBL/GenBank/DDBJ whole genome shotgun (WGS) entry which is preliminary data.</text>
</comment>
<keyword evidence="2" id="KW-1185">Reference proteome</keyword>